<dbReference type="AlphaFoldDB" id="S7U9X8"/>
<organism evidence="1 2">
    <name type="scientific">Alkalidesulfovibrio alkalitolerans DSM 16529</name>
    <dbReference type="NCBI Taxonomy" id="1121439"/>
    <lineage>
        <taxon>Bacteria</taxon>
        <taxon>Pseudomonadati</taxon>
        <taxon>Thermodesulfobacteriota</taxon>
        <taxon>Desulfovibrionia</taxon>
        <taxon>Desulfovibrionales</taxon>
        <taxon>Desulfovibrionaceae</taxon>
        <taxon>Alkalidesulfovibrio</taxon>
    </lineage>
</organism>
<dbReference type="STRING" id="1121439.dsat_1446"/>
<reference evidence="1 2" key="1">
    <citation type="journal article" date="2013" name="Genome Announc.">
        <title>Draft genome sequences for three mercury-methylating, sulfate-reducing bacteria.</title>
        <authorList>
            <person name="Brown S.D."/>
            <person name="Hurt R.A.Jr."/>
            <person name="Gilmour C.C."/>
            <person name="Elias D.A."/>
        </authorList>
    </citation>
    <scope>NUCLEOTIDE SEQUENCE [LARGE SCALE GENOMIC DNA]</scope>
    <source>
        <strain evidence="1 2">DSM 16529</strain>
    </source>
</reference>
<keyword evidence="2" id="KW-1185">Reference proteome</keyword>
<dbReference type="PROSITE" id="PS51257">
    <property type="entry name" value="PROKAR_LIPOPROTEIN"/>
    <property type="match status" value="1"/>
</dbReference>
<proteinExistence type="predicted"/>
<comment type="caution">
    <text evidence="1">The sequence shown here is derived from an EMBL/GenBank/DDBJ whole genome shotgun (WGS) entry which is preliminary data.</text>
</comment>
<dbReference type="OrthoDB" id="5449205at2"/>
<name>S7U9X8_9BACT</name>
<dbReference type="EMBL" id="ATHI01000031">
    <property type="protein sequence ID" value="EPR30724.1"/>
    <property type="molecule type" value="Genomic_DNA"/>
</dbReference>
<dbReference type="Proteomes" id="UP000014975">
    <property type="component" value="Unassembled WGS sequence"/>
</dbReference>
<evidence type="ECO:0008006" key="3">
    <source>
        <dbReference type="Google" id="ProtNLM"/>
    </source>
</evidence>
<evidence type="ECO:0000313" key="1">
    <source>
        <dbReference type="EMBL" id="EPR30724.1"/>
    </source>
</evidence>
<protein>
    <recommendedName>
        <fullName evidence="3">Lipoprotein</fullName>
    </recommendedName>
</protein>
<sequence>MIRKLALILLLATVAVMGCAKVTKTYRWVLGGINPNPEITLEPATFSEESEERLAMLFTPVDRQLQSLQREVDAQTSYPERDWFGMVFSRYPWVGGVMIVESTGEIIDRQPEFSLKPLDFSPLLEVGEAWNDGRMRAHVQATDLGAEVFLANSYTRDRSWIGLTIVHFDFRSLMRFCPAPEELVVFSPAAVLSAQGQEEYAERLLNAPWERILQGNVQGQIELAEQKVTFTWLARVLGGEYIIYAVRDR</sequence>
<dbReference type="eggNOG" id="ENOG50341XC">
    <property type="taxonomic scope" value="Bacteria"/>
</dbReference>
<dbReference type="PATRIC" id="fig|1121439.3.peg.2833"/>
<gene>
    <name evidence="1" type="ORF">dsat_1446</name>
</gene>
<accession>S7U9X8</accession>
<evidence type="ECO:0000313" key="2">
    <source>
        <dbReference type="Proteomes" id="UP000014975"/>
    </source>
</evidence>